<evidence type="ECO:0000313" key="6">
    <source>
        <dbReference type="EMBL" id="SPR01927.1"/>
    </source>
</evidence>
<dbReference type="Gene3D" id="1.20.920.10">
    <property type="entry name" value="Bromodomain-like"/>
    <property type="match status" value="2"/>
</dbReference>
<reference evidence="6 8" key="2">
    <citation type="submission" date="2018-03" db="EMBL/GenBank/DDBJ databases">
        <authorList>
            <person name="Fogelqvist J."/>
        </authorList>
    </citation>
    <scope>NUCLEOTIDE SEQUENCE [LARGE SCALE GENOMIC DNA]</scope>
</reference>
<dbReference type="Pfam" id="PF00439">
    <property type="entry name" value="Bromodomain"/>
    <property type="match status" value="2"/>
</dbReference>
<dbReference type="Proteomes" id="UP000039324">
    <property type="component" value="Unassembled WGS sequence"/>
</dbReference>
<dbReference type="PROSITE" id="PS50014">
    <property type="entry name" value="BROMODOMAIN_2"/>
    <property type="match status" value="2"/>
</dbReference>
<dbReference type="InterPro" id="IPR001487">
    <property type="entry name" value="Bromodomain"/>
</dbReference>
<dbReference type="PANTHER" id="PTHR22880">
    <property type="entry name" value="FALZ-RELATED BROMODOMAIN-CONTAINING PROTEINS"/>
    <property type="match status" value="1"/>
</dbReference>
<evidence type="ECO:0000256" key="2">
    <source>
        <dbReference type="PROSITE-ProRule" id="PRU00035"/>
    </source>
</evidence>
<evidence type="ECO:0000313" key="8">
    <source>
        <dbReference type="Proteomes" id="UP000290189"/>
    </source>
</evidence>
<feature type="domain" description="Bromo" evidence="4">
    <location>
        <begin position="168"/>
        <end position="238"/>
    </location>
</feature>
<evidence type="ECO:0000313" key="7">
    <source>
        <dbReference type="Proteomes" id="UP000039324"/>
    </source>
</evidence>
<dbReference type="GO" id="GO:0005634">
    <property type="term" value="C:nucleus"/>
    <property type="evidence" value="ECO:0007669"/>
    <property type="project" value="TreeGrafter"/>
</dbReference>
<dbReference type="STRING" id="37360.A0A0G4IP78"/>
<feature type="domain" description="Bromo" evidence="4">
    <location>
        <begin position="37"/>
        <end position="101"/>
    </location>
</feature>
<evidence type="ECO:0000259" key="4">
    <source>
        <dbReference type="PROSITE" id="PS50014"/>
    </source>
</evidence>
<evidence type="ECO:0000256" key="1">
    <source>
        <dbReference type="ARBA" id="ARBA00023117"/>
    </source>
</evidence>
<feature type="compositionally biased region" description="Polar residues" evidence="3">
    <location>
        <begin position="376"/>
        <end position="389"/>
    </location>
</feature>
<proteinExistence type="predicted"/>
<keyword evidence="6" id="KW-0496">Mitochondrion</keyword>
<dbReference type="Proteomes" id="UP000290189">
    <property type="component" value="Unassembled WGS sequence"/>
</dbReference>
<reference evidence="5 7" key="1">
    <citation type="submission" date="2015-02" db="EMBL/GenBank/DDBJ databases">
        <authorList>
            <person name="Chooi Y.-H."/>
        </authorList>
    </citation>
    <scope>NUCLEOTIDE SEQUENCE [LARGE SCALE GENOMIC DNA]</scope>
    <source>
        <strain evidence="5">E3</strain>
    </source>
</reference>
<dbReference type="InterPro" id="IPR036427">
    <property type="entry name" value="Bromodomain-like_sf"/>
</dbReference>
<evidence type="ECO:0000256" key="3">
    <source>
        <dbReference type="SAM" id="MobiDB-lite"/>
    </source>
</evidence>
<feature type="region of interest" description="Disordered" evidence="3">
    <location>
        <begin position="370"/>
        <end position="407"/>
    </location>
</feature>
<evidence type="ECO:0000313" key="5">
    <source>
        <dbReference type="EMBL" id="CEO96974.1"/>
    </source>
</evidence>
<dbReference type="GO" id="GO:0000785">
    <property type="term" value="C:chromatin"/>
    <property type="evidence" value="ECO:0007669"/>
    <property type="project" value="TreeGrafter"/>
</dbReference>
<dbReference type="InterPro" id="IPR050935">
    <property type="entry name" value="Bromo_chromatin_reader"/>
</dbReference>
<sequence length="407" mass="44259">MLSKSAAAASPCDKGDWRSAIAGVLQGLTTLPGYAYFHEPVDPVKLGVAVYPYVIRRPVDLGTIEDRLRANRYPSLDDVARDVMRCFNNALLFNGPSTSRSPVYGAARDLRGRFTRAFSKTFRKPPPDVGFRLIPTPEGTYYDPIENVPVDDYACTRLQFLLFRLKCNYADELAPFLYYVDPDSCPDYYEVIDEPIALAVIENKLDLGAYPRVVDFANEVRQIWRNCAAFNDSDSALSRQAVMLSARFEVYLAKVLMDLQCRPSSSNVSTRPSCAKRSRAATLAGIDVVDLTGDQLDDHSATSSGSVARSDRSVASPSVAACPTIASHLLDGKPRTTPSSKAAACPGAGSYPVPSRQSSALAVLLCAQRDDGQAPVSPQQARKVSTTAMSCSRPSSAPSSRYRTVRS</sequence>
<gene>
    <name evidence="5" type="ORF">PBRA_005578</name>
    <name evidence="6" type="ORF">PLBR_LOCUS9142</name>
</gene>
<dbReference type="SMART" id="SM00297">
    <property type="entry name" value="BROMO"/>
    <property type="match status" value="2"/>
</dbReference>
<dbReference type="PRINTS" id="PR00503">
    <property type="entry name" value="BROMODOMAIN"/>
</dbReference>
<dbReference type="GO" id="GO:0006338">
    <property type="term" value="P:chromatin remodeling"/>
    <property type="evidence" value="ECO:0007669"/>
    <property type="project" value="TreeGrafter"/>
</dbReference>
<dbReference type="SUPFAM" id="SSF47370">
    <property type="entry name" value="Bromodomain"/>
    <property type="match status" value="2"/>
</dbReference>
<feature type="region of interest" description="Disordered" evidence="3">
    <location>
        <begin position="330"/>
        <end position="352"/>
    </location>
</feature>
<protein>
    <recommendedName>
        <fullName evidence="4">Bromo domain-containing protein</fullName>
    </recommendedName>
</protein>
<dbReference type="AlphaFoldDB" id="A0A0G4IP78"/>
<dbReference type="GO" id="GO:0006355">
    <property type="term" value="P:regulation of DNA-templated transcription"/>
    <property type="evidence" value="ECO:0007669"/>
    <property type="project" value="TreeGrafter"/>
</dbReference>
<organism evidence="5 7">
    <name type="scientific">Plasmodiophora brassicae</name>
    <name type="common">Clubroot disease agent</name>
    <dbReference type="NCBI Taxonomy" id="37360"/>
    <lineage>
        <taxon>Eukaryota</taxon>
        <taxon>Sar</taxon>
        <taxon>Rhizaria</taxon>
        <taxon>Endomyxa</taxon>
        <taxon>Phytomyxea</taxon>
        <taxon>Plasmodiophorida</taxon>
        <taxon>Plasmodiophoridae</taxon>
        <taxon>Plasmodiophora</taxon>
    </lineage>
</organism>
<dbReference type="EMBL" id="OVEO01000019">
    <property type="protein sequence ID" value="SPR01927.1"/>
    <property type="molecule type" value="Genomic_DNA"/>
</dbReference>
<geneLocation type="mitochondrion" evidence="6"/>
<name>A0A0G4IP78_PLABS</name>
<dbReference type="OrthoDB" id="784962at2759"/>
<feature type="compositionally biased region" description="Low complexity" evidence="3">
    <location>
        <begin position="390"/>
        <end position="401"/>
    </location>
</feature>
<keyword evidence="1 2" id="KW-0103">Bromodomain</keyword>
<dbReference type="CDD" id="cd04369">
    <property type="entry name" value="Bromodomain"/>
    <property type="match status" value="1"/>
</dbReference>
<dbReference type="PANTHER" id="PTHR22880:SF225">
    <property type="entry name" value="BROMODOMAIN-CONTAINING PROTEIN BET-1-RELATED"/>
    <property type="match status" value="1"/>
</dbReference>
<accession>A0A0G4IP78</accession>
<keyword evidence="7" id="KW-1185">Reference proteome</keyword>
<dbReference type="EMBL" id="CDSF01000077">
    <property type="protein sequence ID" value="CEO96974.1"/>
    <property type="molecule type" value="Genomic_DNA"/>
</dbReference>